<dbReference type="CDD" id="cd14256">
    <property type="entry name" value="Dockerin_I"/>
    <property type="match status" value="1"/>
</dbReference>
<protein>
    <recommendedName>
        <fullName evidence="10">EF-hand domain-containing protein</fullName>
    </recommendedName>
</protein>
<dbReference type="CDD" id="cd07474">
    <property type="entry name" value="Peptidases_S8_subtilisin_Vpr-like"/>
    <property type="match status" value="1"/>
</dbReference>
<keyword evidence="2" id="KW-0134">Cell wall</keyword>
<gene>
    <name evidence="11" type="ORF">BED47_17350</name>
</gene>
<dbReference type="PROSITE" id="PS00137">
    <property type="entry name" value="SUBTILASE_HIS"/>
    <property type="match status" value="1"/>
</dbReference>
<evidence type="ECO:0000256" key="6">
    <source>
        <dbReference type="ARBA" id="ARBA00022801"/>
    </source>
</evidence>
<dbReference type="InterPro" id="IPR018247">
    <property type="entry name" value="EF_Hand_1_Ca_BS"/>
</dbReference>
<dbReference type="InterPro" id="IPR022398">
    <property type="entry name" value="Peptidase_S8_His-AS"/>
</dbReference>
<dbReference type="InterPro" id="IPR010259">
    <property type="entry name" value="S8pro/Inhibitor_I9"/>
</dbReference>
<dbReference type="InterPro" id="IPR015500">
    <property type="entry name" value="Peptidase_S8_subtilisin-rel"/>
</dbReference>
<dbReference type="PRINTS" id="PR00723">
    <property type="entry name" value="SUBTILISIN"/>
</dbReference>
<dbReference type="PROSITE" id="PS51892">
    <property type="entry name" value="SUBTILASE"/>
    <property type="match status" value="1"/>
</dbReference>
<dbReference type="PROSITE" id="PS00138">
    <property type="entry name" value="SUBTILASE_SER"/>
    <property type="match status" value="1"/>
</dbReference>
<dbReference type="InterPro" id="IPR036439">
    <property type="entry name" value="Dockerin_dom_sf"/>
</dbReference>
<keyword evidence="4 8" id="KW-0645">Protease</keyword>
<dbReference type="EMBL" id="MDKC01000004">
    <property type="protein sequence ID" value="ODG92990.1"/>
    <property type="molecule type" value="Genomic_DNA"/>
</dbReference>
<comment type="similarity">
    <text evidence="1 8 9">Belongs to the peptidase S8 family.</text>
</comment>
<keyword evidence="7 8" id="KW-0720">Serine protease</keyword>
<dbReference type="Pfam" id="PF05922">
    <property type="entry name" value="Inhibitor_I9"/>
    <property type="match status" value="1"/>
</dbReference>
<comment type="caution">
    <text evidence="11">The sequence shown here is derived from an EMBL/GenBank/DDBJ whole genome shotgun (WGS) entry which is preliminary data.</text>
</comment>
<dbReference type="PROSITE" id="PS00018">
    <property type="entry name" value="EF_HAND_1"/>
    <property type="match status" value="1"/>
</dbReference>
<feature type="active site" description="Charge relay system" evidence="8">
    <location>
        <position position="601"/>
    </location>
</feature>
<feature type="active site" description="Charge relay system" evidence="8">
    <location>
        <position position="225"/>
    </location>
</feature>
<accession>A0ABX2ZT75</accession>
<dbReference type="Proteomes" id="UP000094580">
    <property type="component" value="Unassembled WGS sequence"/>
</dbReference>
<keyword evidence="5" id="KW-0732">Signal</keyword>
<dbReference type="PANTHER" id="PTHR43806:SF65">
    <property type="entry name" value="SERINE PROTEASE APRX"/>
    <property type="match status" value="1"/>
</dbReference>
<evidence type="ECO:0000256" key="2">
    <source>
        <dbReference type="ARBA" id="ARBA00022512"/>
    </source>
</evidence>
<dbReference type="CDD" id="cd02133">
    <property type="entry name" value="PA_C5a_like"/>
    <property type="match status" value="1"/>
</dbReference>
<dbReference type="SUPFAM" id="SSF52025">
    <property type="entry name" value="PA domain"/>
    <property type="match status" value="1"/>
</dbReference>
<evidence type="ECO:0000259" key="10">
    <source>
        <dbReference type="PROSITE" id="PS50222"/>
    </source>
</evidence>
<evidence type="ECO:0000256" key="8">
    <source>
        <dbReference type="PROSITE-ProRule" id="PRU01240"/>
    </source>
</evidence>
<dbReference type="InterPro" id="IPR036852">
    <property type="entry name" value="Peptidase_S8/S53_dom_sf"/>
</dbReference>
<evidence type="ECO:0000313" key="12">
    <source>
        <dbReference type="Proteomes" id="UP000094580"/>
    </source>
</evidence>
<dbReference type="InterPro" id="IPR050131">
    <property type="entry name" value="Peptidase_S8_subtilisin-like"/>
</dbReference>
<organism evidence="11 12">
    <name type="scientific">Gottfriedia luciferensis</name>
    <dbReference type="NCBI Taxonomy" id="178774"/>
    <lineage>
        <taxon>Bacteria</taxon>
        <taxon>Bacillati</taxon>
        <taxon>Bacillota</taxon>
        <taxon>Bacilli</taxon>
        <taxon>Bacillales</taxon>
        <taxon>Bacillaceae</taxon>
        <taxon>Gottfriedia</taxon>
    </lineage>
</organism>
<dbReference type="InterPro" id="IPR002105">
    <property type="entry name" value="Dockerin_1_rpt"/>
</dbReference>
<dbReference type="Gene3D" id="3.40.50.200">
    <property type="entry name" value="Peptidase S8/S53 domain"/>
    <property type="match status" value="1"/>
</dbReference>
<dbReference type="InterPro" id="IPR023828">
    <property type="entry name" value="Peptidase_S8_Ser-AS"/>
</dbReference>
<evidence type="ECO:0000256" key="1">
    <source>
        <dbReference type="ARBA" id="ARBA00011073"/>
    </source>
</evidence>
<keyword evidence="12" id="KW-1185">Reference proteome</keyword>
<sequence>MVNVFAQSPTKLDEAVAKLNTTTNSDANTNEESKLNLTAEQRQALENIDKFNAQGLQLSDDVNLDSSKPVSVIVEFKSKPKKVALLEAAANGQSLSSTTAQSDVDSDHATFETDLDNAFQTKSDGTYRVNRTFKTGFNGVSLQVPANKLKELVKSGAVKAIYSNQTIQLNDPKVPDSQIASGADTKTASTGVDTHGMAAERSYLKIDQLHKEGFTGAGIKVGILDTGIDYNHPDLKDAYKGGYDFVNNDNDPMETTYADWVKAGKPSINGGGAESYYTEHGTHVAGTIGGRGKADSNYSTTGVAPDASIYSYRVLGPGGSGTTDDIIAGIDRAITDGMDVINLSLGAPYNDPLSPESIALNYAVLSGVTSIVAAGNSGDAMYTVGNPGNAALALSVGASDVPTTIPTMKGNDDTASYGMQLLAKGFDDDLNSLKSKSFPIVNVNLGQSWDYWGANTRVDGKVVLVQRGSNTINDKILQAKLRGAAAILVYNNVDGVMPFYLAEGQDFIPSFNLTMADGTALKQQIASGKTTFTFSDLSSITTKGDELASFSSRGPSRVTYDIKPEVTAPGVSVLSTVPGYVHSPTNPTDYTHAYDHMSGTSMATPFVAGVAALLKQENHNLQPEDIKALLMNTADPLSNTYSVYEVGAGRVDPYRALHSSVEIKVKDKTPIVINGETQYIKETTSALSFGNVAYTGKDLVNTRAMTIENNSLTPKTFDVKVTYQTDVRGSKDAVKNGVSVSLDPSFKVPAYGKVTKNAILTIPKAAEKGIYEGYVTYTNHNDSTETYRVPFGVHFVEEGIKDFTLSRNSLTNDRNQLTSPIMSPSLSATMTLNSHMRYVKVVLSDAKTGEDLGIANTFDGMGYQEGKTYFFVPFSGFIYPFADKEHKTINKVATLPREGHYKLKLVGVNDDGQEFVNAQDLFIDNTAPDKFEMKVQGEKEGSPFVEYKKGTTSIPVTASIHDQMVDQMRAAGININQGTVGIPYAWNSNSINGKLTLDENGNGSDSVAVQTNSPITQVLFVGGDQGTNANAQEMYYLVEDTYSYVYGMPQGPTRHKQMITHVGDTRSTTLTAYNVTKVKSAVYTFSANSVDTSIESVKLNPAAEALGGVLTTTNTTANTVNGPVVTVKATVTFDGSKEVTGDIPMVDVAVKIQDIQKPTLGSSLLLNSTKITDVNGGVTQPWGTFPRIVILPKFAALGGYVYAQGLFKNGQFDSTTTKDYTTAGIKAYVQDKDGKTYNGTIAKNGQFYVNGLPITHDDMSIVFDVPGHFTTYTDFHGMYGNLDGEEYGVSGYIGSDVYTATAGDVNKDNVIDIMDALAIQTYWGTNKRSADINGDGTVDVNDFAYVYYNYGLGNPTNPNPNPKAKKTYKGQTLESIIKQLGLDN</sequence>
<dbReference type="PROSITE" id="PS50222">
    <property type="entry name" value="EF_HAND_2"/>
    <property type="match status" value="1"/>
</dbReference>
<evidence type="ECO:0000256" key="3">
    <source>
        <dbReference type="ARBA" id="ARBA00022525"/>
    </source>
</evidence>
<dbReference type="Gene3D" id="3.50.30.30">
    <property type="match status" value="1"/>
</dbReference>
<keyword evidence="6 8" id="KW-0378">Hydrolase</keyword>
<dbReference type="Pfam" id="PF00082">
    <property type="entry name" value="Peptidase_S8"/>
    <property type="match status" value="1"/>
</dbReference>
<evidence type="ECO:0000256" key="5">
    <source>
        <dbReference type="ARBA" id="ARBA00022729"/>
    </source>
</evidence>
<dbReference type="Gene3D" id="2.60.40.4130">
    <property type="match status" value="1"/>
</dbReference>
<reference evidence="11 12" key="1">
    <citation type="submission" date="2016-07" db="EMBL/GenBank/DDBJ databases">
        <authorList>
            <person name="Townsley L."/>
            <person name="Shank E.A."/>
        </authorList>
    </citation>
    <scope>NUCLEOTIDE SEQUENCE [LARGE SCALE GENOMIC DNA]</scope>
    <source>
        <strain evidence="11 12">CH01</strain>
    </source>
</reference>
<evidence type="ECO:0000256" key="9">
    <source>
        <dbReference type="RuleBase" id="RU003355"/>
    </source>
</evidence>
<proteinExistence type="inferred from homology"/>
<keyword evidence="3" id="KW-0964">Secreted</keyword>
<dbReference type="PANTHER" id="PTHR43806">
    <property type="entry name" value="PEPTIDASE S8"/>
    <property type="match status" value="1"/>
</dbReference>
<feature type="active site" description="Charge relay system" evidence="8">
    <location>
        <position position="280"/>
    </location>
</feature>
<name>A0ABX2ZT75_9BACI</name>
<dbReference type="PROSITE" id="PS00136">
    <property type="entry name" value="SUBTILASE_ASP"/>
    <property type="match status" value="1"/>
</dbReference>
<dbReference type="SUPFAM" id="SSF52743">
    <property type="entry name" value="Subtilisin-like"/>
    <property type="match status" value="1"/>
</dbReference>
<dbReference type="InterPro" id="IPR000209">
    <property type="entry name" value="Peptidase_S8/S53_dom"/>
</dbReference>
<evidence type="ECO:0000313" key="11">
    <source>
        <dbReference type="EMBL" id="ODG92990.1"/>
    </source>
</evidence>
<dbReference type="InterPro" id="IPR003137">
    <property type="entry name" value="PA_domain"/>
</dbReference>
<dbReference type="Pfam" id="PF00404">
    <property type="entry name" value="Dockerin_1"/>
    <property type="match status" value="1"/>
</dbReference>
<dbReference type="InterPro" id="IPR023827">
    <property type="entry name" value="Peptidase_S8_Asp-AS"/>
</dbReference>
<dbReference type="Pfam" id="PF02225">
    <property type="entry name" value="PA"/>
    <property type="match status" value="1"/>
</dbReference>
<dbReference type="SUPFAM" id="SSF63446">
    <property type="entry name" value="Type I dockerin domain"/>
    <property type="match status" value="1"/>
</dbReference>
<dbReference type="InterPro" id="IPR046450">
    <property type="entry name" value="PA_dom_sf"/>
</dbReference>
<dbReference type="InterPro" id="IPR034213">
    <property type="entry name" value="S8_Vpr-like"/>
</dbReference>
<evidence type="ECO:0000256" key="7">
    <source>
        <dbReference type="ARBA" id="ARBA00022825"/>
    </source>
</evidence>
<dbReference type="InterPro" id="IPR002048">
    <property type="entry name" value="EF_hand_dom"/>
</dbReference>
<evidence type="ECO:0000256" key="4">
    <source>
        <dbReference type="ARBA" id="ARBA00022670"/>
    </source>
</evidence>
<feature type="domain" description="EF-hand" evidence="10">
    <location>
        <begin position="1328"/>
        <end position="1353"/>
    </location>
</feature>